<dbReference type="PANTHER" id="PTHR31988:SF19">
    <property type="entry name" value="9-O-ACETYL-N-ACETYLNEURAMINIC ACID DEACETYLASE-RELATED"/>
    <property type="match status" value="1"/>
</dbReference>
<proteinExistence type="predicted"/>
<evidence type="ECO:0000313" key="3">
    <source>
        <dbReference type="EMBL" id="MBV7390839.1"/>
    </source>
</evidence>
<sequence length="281" mass="31595">MKSFLLVGQSNMAGRGFIHTVPPIYNEKIQMLRNGRFQMMAEPIHSDREVAGIGLAASFAQAYSFAHPDETIGLIPCAEGGSSIAEWSPEGVLFRHAVKEAKFAQETSEIIGILWHQGENDSLNQLYKSYEGKLREVFAAFREVLDLPDVPIIIGELPNFLGKTGFGQQAIEYHEINQILRKIAYTDEHFYFVTAKGLSANPDGIHLDALSQRKFGLRYYEAFANQQDQLIPLENEDQKVSLLYQKDRTATEAIYLASKKFALGQIDYPAFSQEIAPYLPK</sequence>
<dbReference type="PANTHER" id="PTHR31988">
    <property type="entry name" value="ESTERASE, PUTATIVE (DUF303)-RELATED"/>
    <property type="match status" value="1"/>
</dbReference>
<dbReference type="Pfam" id="PF03629">
    <property type="entry name" value="SASA"/>
    <property type="match status" value="1"/>
</dbReference>
<dbReference type="RefSeq" id="WP_218325889.1">
    <property type="nucleotide sequence ID" value="NZ_JAHUZB010000003.1"/>
</dbReference>
<feature type="domain" description="Sialate O-acetylesterase" evidence="2">
    <location>
        <begin position="3"/>
        <end position="224"/>
    </location>
</feature>
<evidence type="ECO:0000256" key="1">
    <source>
        <dbReference type="ARBA" id="ARBA00022801"/>
    </source>
</evidence>
<keyword evidence="4" id="KW-1185">Reference proteome</keyword>
<protein>
    <submittedName>
        <fullName evidence="3">Sialate O-acetylesterase</fullName>
    </submittedName>
</protein>
<evidence type="ECO:0000259" key="2">
    <source>
        <dbReference type="Pfam" id="PF03629"/>
    </source>
</evidence>
<dbReference type="InterPro" id="IPR005181">
    <property type="entry name" value="SASA"/>
</dbReference>
<name>A0ABS6TD71_9ENTE</name>
<dbReference type="EMBL" id="JAHUZB010000003">
    <property type="protein sequence ID" value="MBV7390839.1"/>
    <property type="molecule type" value="Genomic_DNA"/>
</dbReference>
<reference evidence="3 4" key="1">
    <citation type="submission" date="2021-06" db="EMBL/GenBank/DDBJ databases">
        <title>Enterococcus alishanensis sp. nov., a novel lactic acid bacterium isolated from fresh coffee beans.</title>
        <authorList>
            <person name="Chen Y.-S."/>
        </authorList>
    </citation>
    <scope>NUCLEOTIDE SEQUENCE [LARGE SCALE GENOMIC DNA]</scope>
    <source>
        <strain evidence="3 4">ALS3</strain>
    </source>
</reference>
<organism evidence="3 4">
    <name type="scientific">Enterococcus alishanensis</name>
    <dbReference type="NCBI Taxonomy" id="1303817"/>
    <lineage>
        <taxon>Bacteria</taxon>
        <taxon>Bacillati</taxon>
        <taxon>Bacillota</taxon>
        <taxon>Bacilli</taxon>
        <taxon>Lactobacillales</taxon>
        <taxon>Enterococcaceae</taxon>
        <taxon>Enterococcus</taxon>
    </lineage>
</organism>
<gene>
    <name evidence="3" type="ORF">KUA55_09115</name>
</gene>
<comment type="caution">
    <text evidence="3">The sequence shown here is derived from an EMBL/GenBank/DDBJ whole genome shotgun (WGS) entry which is preliminary data.</text>
</comment>
<keyword evidence="1" id="KW-0378">Hydrolase</keyword>
<dbReference type="Proteomes" id="UP000774130">
    <property type="component" value="Unassembled WGS sequence"/>
</dbReference>
<dbReference type="InterPro" id="IPR052940">
    <property type="entry name" value="Carb_Esterase_6"/>
</dbReference>
<accession>A0ABS6TD71</accession>
<evidence type="ECO:0000313" key="4">
    <source>
        <dbReference type="Proteomes" id="UP000774130"/>
    </source>
</evidence>